<evidence type="ECO:0000313" key="3">
    <source>
        <dbReference type="EMBL" id="VDM36025.1"/>
    </source>
</evidence>
<feature type="region of interest" description="Disordered" evidence="1">
    <location>
        <begin position="1"/>
        <end position="34"/>
    </location>
</feature>
<dbReference type="SUPFAM" id="SSF48065">
    <property type="entry name" value="DBL homology domain (DH-domain)"/>
    <property type="match status" value="1"/>
</dbReference>
<dbReference type="GO" id="GO:0005085">
    <property type="term" value="F:guanyl-nucleotide exchange factor activity"/>
    <property type="evidence" value="ECO:0007669"/>
    <property type="project" value="InterPro"/>
</dbReference>
<evidence type="ECO:0000256" key="1">
    <source>
        <dbReference type="SAM" id="MobiDB-lite"/>
    </source>
</evidence>
<reference evidence="5" key="1">
    <citation type="submission" date="2017-02" db="UniProtKB">
        <authorList>
            <consortium name="WormBaseParasite"/>
        </authorList>
    </citation>
    <scope>IDENTIFICATION</scope>
</reference>
<dbReference type="PROSITE" id="PS50010">
    <property type="entry name" value="DH_2"/>
    <property type="match status" value="1"/>
</dbReference>
<protein>
    <submittedName>
        <fullName evidence="5">DH domain-containing protein</fullName>
    </submittedName>
</protein>
<dbReference type="Pfam" id="PF00621">
    <property type="entry name" value="RhoGEF"/>
    <property type="match status" value="1"/>
</dbReference>
<evidence type="ECO:0000313" key="5">
    <source>
        <dbReference type="WBParaSite" id="TTAC_0001106201-mRNA-1"/>
    </source>
</evidence>
<keyword evidence="4" id="KW-1185">Reference proteome</keyword>
<reference evidence="3 4" key="2">
    <citation type="submission" date="2018-11" db="EMBL/GenBank/DDBJ databases">
        <authorList>
            <consortium name="Pathogen Informatics"/>
        </authorList>
    </citation>
    <scope>NUCLEOTIDE SEQUENCE [LARGE SCALE GENOMIC DNA]</scope>
</reference>
<gene>
    <name evidence="3" type="ORF">TTAC_LOCUS11045</name>
</gene>
<organism evidence="5">
    <name type="scientific">Hydatigena taeniaeformis</name>
    <name type="common">Feline tapeworm</name>
    <name type="synonym">Taenia taeniaeformis</name>
    <dbReference type="NCBI Taxonomy" id="6205"/>
    <lineage>
        <taxon>Eukaryota</taxon>
        <taxon>Metazoa</taxon>
        <taxon>Spiralia</taxon>
        <taxon>Lophotrochozoa</taxon>
        <taxon>Platyhelminthes</taxon>
        <taxon>Cestoda</taxon>
        <taxon>Eucestoda</taxon>
        <taxon>Cyclophyllidea</taxon>
        <taxon>Taeniidae</taxon>
        <taxon>Hydatigera</taxon>
    </lineage>
</organism>
<evidence type="ECO:0000313" key="4">
    <source>
        <dbReference type="Proteomes" id="UP000274429"/>
    </source>
</evidence>
<dbReference type="STRING" id="6205.A0A0R3XBY5"/>
<dbReference type="WBParaSite" id="TTAC_0001106201-mRNA-1">
    <property type="protein sequence ID" value="TTAC_0001106201-mRNA-1"/>
    <property type="gene ID" value="TTAC_0001106201"/>
</dbReference>
<evidence type="ECO:0000259" key="2">
    <source>
        <dbReference type="PROSITE" id="PS50010"/>
    </source>
</evidence>
<feature type="compositionally biased region" description="Polar residues" evidence="1">
    <location>
        <begin position="16"/>
        <end position="25"/>
    </location>
</feature>
<proteinExistence type="predicted"/>
<feature type="compositionally biased region" description="Acidic residues" evidence="1">
    <location>
        <begin position="1"/>
        <end position="10"/>
    </location>
</feature>
<dbReference type="InterPro" id="IPR035899">
    <property type="entry name" value="DBL_dom_sf"/>
</dbReference>
<dbReference type="EMBL" id="UYWX01022799">
    <property type="protein sequence ID" value="VDM36025.1"/>
    <property type="molecule type" value="Genomic_DNA"/>
</dbReference>
<name>A0A0R3XBY5_HYDTA</name>
<dbReference type="Proteomes" id="UP000274429">
    <property type="component" value="Unassembled WGS sequence"/>
</dbReference>
<feature type="domain" description="DH" evidence="2">
    <location>
        <begin position="91"/>
        <end position="186"/>
    </location>
</feature>
<sequence length="186" mass="21323">MGSDCDESDTAAEFTASGQDSTPNESPRAGELDERSIEVEACTQALNVEVPEHLPSPEELIQRGQYLVDCPSWLAFLGEDKRLQYSNHFISRNDKIWELISTEIRYVDLLVMIRDVYLKAFPPRREDSLNLNENLFPHLDEVLKSHTLLLCYMLEAHNARTDHITNNLGQCFIKTVNSIMIACYRF</sequence>
<dbReference type="Gene3D" id="1.20.900.10">
    <property type="entry name" value="Dbl homology (DH) domain"/>
    <property type="match status" value="1"/>
</dbReference>
<dbReference type="OrthoDB" id="2272012at2759"/>
<dbReference type="AlphaFoldDB" id="A0A0R3XBY5"/>
<accession>A0A0R3XBY5</accession>
<dbReference type="InterPro" id="IPR000219">
    <property type="entry name" value="DH_dom"/>
</dbReference>